<keyword evidence="13" id="KW-0346">Stress response</keyword>
<dbReference type="InterPro" id="IPR050083">
    <property type="entry name" value="HtpX_protease"/>
</dbReference>
<evidence type="ECO:0000256" key="3">
    <source>
        <dbReference type="ARBA" id="ARBA00022692"/>
    </source>
</evidence>
<evidence type="ECO:0000256" key="9">
    <source>
        <dbReference type="ARBA" id="ARBA00023136"/>
    </source>
</evidence>
<dbReference type="Gene3D" id="3.30.2010.10">
    <property type="entry name" value="Metalloproteases ('zincins'), catalytic domain"/>
    <property type="match status" value="1"/>
</dbReference>
<comment type="cofactor">
    <cofactor evidence="10">
        <name>Zn(2+)</name>
        <dbReference type="ChEBI" id="CHEBI:29105"/>
    </cofactor>
    <text evidence="10">Binds 1 zinc ion per subunit.</text>
</comment>
<dbReference type="AlphaFoldDB" id="A0A1N6WB64"/>
<evidence type="ECO:0000256" key="7">
    <source>
        <dbReference type="ARBA" id="ARBA00022989"/>
    </source>
</evidence>
<protein>
    <submittedName>
        <fullName evidence="13">Heat shock protein HtpX</fullName>
    </submittedName>
</protein>
<keyword evidence="2 10" id="KW-0645">Protease</keyword>
<keyword evidence="8 10" id="KW-0482">Metalloprotease</keyword>
<dbReference type="EMBL" id="FTNO01000001">
    <property type="protein sequence ID" value="SIQ87334.1"/>
    <property type="molecule type" value="Genomic_DNA"/>
</dbReference>
<dbReference type="InterPro" id="IPR001915">
    <property type="entry name" value="Peptidase_M48"/>
</dbReference>
<dbReference type="OrthoDB" id="28389at2157"/>
<keyword evidence="7 11" id="KW-1133">Transmembrane helix</keyword>
<evidence type="ECO:0000256" key="8">
    <source>
        <dbReference type="ARBA" id="ARBA00023049"/>
    </source>
</evidence>
<dbReference type="GO" id="GO:0006508">
    <property type="term" value="P:proteolysis"/>
    <property type="evidence" value="ECO:0007669"/>
    <property type="project" value="UniProtKB-KW"/>
</dbReference>
<gene>
    <name evidence="13" type="ORF">SAMN05421858_0661</name>
</gene>
<sequence length="344" mass="37853">MEWEPDRGLQARMVLTVLLVAGFAVALPVTVWLLATQTARLVAWVTGTTPHSVLEIGALTTVMGVLGFYAIEKYASNELTDFPQNDPAESKSGEPIAVPDSVKARTTKLANQLSVPRPAIECRESNLPTAYTTGRSPENATIVLTSALLDTLDDDELEAVLAHECAHIRHRDFLVVSVASIPMRIAWRIRKHADEHWAKNASHRSDHRSHPLVEIFYALLFALSTVFSVVGRMLLALLSRYRELAADRGAVRITRNPSALAGALRKLYDATATKPPTDLRDAYDMPPERAIVPLSVATDVESADFRSADSGWLETHPSLKVRLEKLQDVERRLDGEPSKPGDSP</sequence>
<feature type="transmembrane region" description="Helical" evidence="11">
    <location>
        <begin position="12"/>
        <end position="33"/>
    </location>
</feature>
<keyword evidence="14" id="KW-1185">Reference proteome</keyword>
<evidence type="ECO:0000256" key="6">
    <source>
        <dbReference type="ARBA" id="ARBA00022833"/>
    </source>
</evidence>
<dbReference type="PANTHER" id="PTHR43221:SF2">
    <property type="entry name" value="PROTEASE HTPX HOMOLOG"/>
    <property type="match status" value="1"/>
</dbReference>
<feature type="transmembrane region" description="Helical" evidence="11">
    <location>
        <begin position="53"/>
        <end position="71"/>
    </location>
</feature>
<evidence type="ECO:0000259" key="12">
    <source>
        <dbReference type="Pfam" id="PF01435"/>
    </source>
</evidence>
<keyword evidence="4" id="KW-0479">Metal-binding</keyword>
<organism evidence="13 14">
    <name type="scientific">Haladaptatus litoreus</name>
    <dbReference type="NCBI Taxonomy" id="553468"/>
    <lineage>
        <taxon>Archaea</taxon>
        <taxon>Methanobacteriati</taxon>
        <taxon>Methanobacteriota</taxon>
        <taxon>Stenosarchaea group</taxon>
        <taxon>Halobacteria</taxon>
        <taxon>Halobacteriales</taxon>
        <taxon>Haladaptataceae</taxon>
        <taxon>Haladaptatus</taxon>
    </lineage>
</organism>
<keyword evidence="5 10" id="KW-0378">Hydrolase</keyword>
<evidence type="ECO:0000256" key="4">
    <source>
        <dbReference type="ARBA" id="ARBA00022723"/>
    </source>
</evidence>
<evidence type="ECO:0000256" key="2">
    <source>
        <dbReference type="ARBA" id="ARBA00022670"/>
    </source>
</evidence>
<dbReference type="PANTHER" id="PTHR43221">
    <property type="entry name" value="PROTEASE HTPX"/>
    <property type="match status" value="1"/>
</dbReference>
<accession>A0A1N6WB64</accession>
<dbReference type="GO" id="GO:0046872">
    <property type="term" value="F:metal ion binding"/>
    <property type="evidence" value="ECO:0007669"/>
    <property type="project" value="UniProtKB-KW"/>
</dbReference>
<feature type="transmembrane region" description="Helical" evidence="11">
    <location>
        <begin position="215"/>
        <end position="238"/>
    </location>
</feature>
<evidence type="ECO:0000256" key="11">
    <source>
        <dbReference type="SAM" id="Phobius"/>
    </source>
</evidence>
<keyword evidence="1" id="KW-1003">Cell membrane</keyword>
<evidence type="ECO:0000313" key="14">
    <source>
        <dbReference type="Proteomes" id="UP000186914"/>
    </source>
</evidence>
<reference evidence="14" key="1">
    <citation type="submission" date="2017-01" db="EMBL/GenBank/DDBJ databases">
        <authorList>
            <person name="Varghese N."/>
            <person name="Submissions S."/>
        </authorList>
    </citation>
    <scope>NUCLEOTIDE SEQUENCE [LARGE SCALE GENOMIC DNA]</scope>
    <source>
        <strain evidence="14">CGMCC 1.7737</strain>
    </source>
</reference>
<evidence type="ECO:0000256" key="5">
    <source>
        <dbReference type="ARBA" id="ARBA00022801"/>
    </source>
</evidence>
<dbReference type="GO" id="GO:0004222">
    <property type="term" value="F:metalloendopeptidase activity"/>
    <property type="evidence" value="ECO:0007669"/>
    <property type="project" value="InterPro"/>
</dbReference>
<name>A0A1N6WB64_9EURY</name>
<dbReference type="Proteomes" id="UP000186914">
    <property type="component" value="Unassembled WGS sequence"/>
</dbReference>
<proteinExistence type="inferred from homology"/>
<keyword evidence="3 11" id="KW-0812">Transmembrane</keyword>
<keyword evidence="6 10" id="KW-0862">Zinc</keyword>
<dbReference type="RefSeq" id="WP_076427900.1">
    <property type="nucleotide sequence ID" value="NZ_FTNO01000001.1"/>
</dbReference>
<evidence type="ECO:0000256" key="10">
    <source>
        <dbReference type="RuleBase" id="RU003983"/>
    </source>
</evidence>
<dbReference type="Pfam" id="PF01435">
    <property type="entry name" value="Peptidase_M48"/>
    <property type="match status" value="1"/>
</dbReference>
<evidence type="ECO:0000313" key="13">
    <source>
        <dbReference type="EMBL" id="SIQ87334.1"/>
    </source>
</evidence>
<evidence type="ECO:0000256" key="1">
    <source>
        <dbReference type="ARBA" id="ARBA00022475"/>
    </source>
</evidence>
<keyword evidence="9 11" id="KW-0472">Membrane</keyword>
<comment type="similarity">
    <text evidence="10">Belongs to the peptidase M48 family.</text>
</comment>
<feature type="domain" description="Peptidase M48" evidence="12">
    <location>
        <begin position="101"/>
        <end position="328"/>
    </location>
</feature>